<dbReference type="OrthoDB" id="8251896at2"/>
<name>A0A4Q9VSE6_9HYPH</name>
<organism evidence="2 3">
    <name type="scientific">Siculibacillus lacustris</name>
    <dbReference type="NCBI Taxonomy" id="1549641"/>
    <lineage>
        <taxon>Bacteria</taxon>
        <taxon>Pseudomonadati</taxon>
        <taxon>Pseudomonadota</taxon>
        <taxon>Alphaproteobacteria</taxon>
        <taxon>Hyphomicrobiales</taxon>
        <taxon>Ancalomicrobiaceae</taxon>
        <taxon>Siculibacillus</taxon>
    </lineage>
</organism>
<evidence type="ECO:0000313" key="2">
    <source>
        <dbReference type="EMBL" id="TBW38765.1"/>
    </source>
</evidence>
<evidence type="ECO:0000313" key="3">
    <source>
        <dbReference type="Proteomes" id="UP000292781"/>
    </source>
</evidence>
<feature type="transmembrane region" description="Helical" evidence="1">
    <location>
        <begin position="12"/>
        <end position="37"/>
    </location>
</feature>
<evidence type="ECO:0000256" key="1">
    <source>
        <dbReference type="SAM" id="Phobius"/>
    </source>
</evidence>
<keyword evidence="1" id="KW-1133">Transmembrane helix</keyword>
<protein>
    <submittedName>
        <fullName evidence="2">Uncharacterized protein</fullName>
    </submittedName>
</protein>
<comment type="caution">
    <text evidence="2">The sequence shown here is derived from an EMBL/GenBank/DDBJ whole genome shotgun (WGS) entry which is preliminary data.</text>
</comment>
<feature type="transmembrane region" description="Helical" evidence="1">
    <location>
        <begin position="181"/>
        <end position="203"/>
    </location>
</feature>
<keyword evidence="1" id="KW-0812">Transmembrane</keyword>
<dbReference type="RefSeq" id="WP_131308331.1">
    <property type="nucleotide sequence ID" value="NZ_SJFN01000010.1"/>
</dbReference>
<feature type="transmembrane region" description="Helical" evidence="1">
    <location>
        <begin position="369"/>
        <end position="389"/>
    </location>
</feature>
<feature type="transmembrane region" description="Helical" evidence="1">
    <location>
        <begin position="339"/>
        <end position="362"/>
    </location>
</feature>
<reference evidence="2 3" key="1">
    <citation type="submission" date="2019-02" db="EMBL/GenBank/DDBJ databases">
        <title>Siculibacillus lacustris gen. nov., sp. nov., a new rosette-forming bacterium isolated from a freshwater crater lake (Lake St. Ana, Romania).</title>
        <authorList>
            <person name="Felfoldi T."/>
            <person name="Marton Z."/>
            <person name="Szabo A."/>
            <person name="Mentes A."/>
            <person name="Boka K."/>
            <person name="Marialigeti K."/>
            <person name="Mathe I."/>
            <person name="Koncz M."/>
            <person name="Schumann P."/>
            <person name="Toth E."/>
        </authorList>
    </citation>
    <scope>NUCLEOTIDE SEQUENCE [LARGE SCALE GENOMIC DNA]</scope>
    <source>
        <strain evidence="2 3">SA-279</strain>
    </source>
</reference>
<feature type="transmembrane region" description="Helical" evidence="1">
    <location>
        <begin position="395"/>
        <end position="417"/>
    </location>
</feature>
<dbReference type="Proteomes" id="UP000292781">
    <property type="component" value="Unassembled WGS sequence"/>
</dbReference>
<dbReference type="InterPro" id="IPR052556">
    <property type="entry name" value="PolySynth_Transporter"/>
</dbReference>
<feature type="transmembrane region" description="Helical" evidence="1">
    <location>
        <begin position="92"/>
        <end position="112"/>
    </location>
</feature>
<gene>
    <name evidence="2" type="ORF">EYW49_08725</name>
</gene>
<keyword evidence="1" id="KW-0472">Membrane</keyword>
<dbReference type="AlphaFoldDB" id="A0A4Q9VSE6"/>
<dbReference type="PANTHER" id="PTHR43424">
    <property type="entry name" value="LOCUS PUTATIVE PROTEIN 1-RELATED"/>
    <property type="match status" value="1"/>
</dbReference>
<feature type="transmembrane region" description="Helical" evidence="1">
    <location>
        <begin position="43"/>
        <end position="65"/>
    </location>
</feature>
<feature type="transmembrane region" description="Helical" evidence="1">
    <location>
        <begin position="124"/>
        <end position="147"/>
    </location>
</feature>
<keyword evidence="3" id="KW-1185">Reference proteome</keyword>
<feature type="transmembrane region" description="Helical" evidence="1">
    <location>
        <begin position="159"/>
        <end position="175"/>
    </location>
</feature>
<accession>A0A4Q9VSE6</accession>
<feature type="transmembrane region" description="Helical" evidence="1">
    <location>
        <begin position="304"/>
        <end position="327"/>
    </location>
</feature>
<dbReference type="PANTHER" id="PTHR43424:SF1">
    <property type="entry name" value="LOCUS PUTATIVE PROTEIN 1-RELATED"/>
    <property type="match status" value="1"/>
</dbReference>
<sequence length="441" mass="45857">MSRLARALADRSIRGAGLALAVKVAGSGTALVMFALAARTMDVAAFGLLVIVFNVVSFLAVLAVLGQETLILRAWGEFVEQAPGTARGALRWGLAVASGGALLAAAGFVGWAGFVDGRLAAPDLAAAAAFLVTQTLLLYASSLTRAVRGILHSEPHRELTWRLPLVLVLGLGLLAGRTTSIATFFAVATVGQIVALLAQTVAVRRGLPAAVRVARPTYLAAAWSRLGATMTSAAMIEAANQYADVVLIGALAGPRVSAGWFVAVRIANVFTMLTSGLHNYTASRISTLYFADRHVELQALMSRVMALALVLVAAVLAGVLFGGGWLLSLFGAAYREQTTILSILAGVTAFGTLAGPGPLLMLTTGREQLYLRLIAVALVVRVGLFVALVPNFGLIGAAIAVVIAVAPLAIVVTVVCIRKIGIDPSIFGIFHKMPMNSPDRD</sequence>
<proteinExistence type="predicted"/>
<dbReference type="EMBL" id="SJFN01000010">
    <property type="protein sequence ID" value="TBW38765.1"/>
    <property type="molecule type" value="Genomic_DNA"/>
</dbReference>